<dbReference type="Proteomes" id="UP000309215">
    <property type="component" value="Unassembled WGS sequence"/>
</dbReference>
<proteinExistence type="predicted"/>
<evidence type="ECO:0000259" key="3">
    <source>
        <dbReference type="Pfam" id="PF18417"/>
    </source>
</evidence>
<comment type="caution">
    <text evidence="4">The sequence shown here is derived from an EMBL/GenBank/DDBJ whole genome shotgun (WGS) entry which is preliminary data.</text>
</comment>
<evidence type="ECO:0000313" key="4">
    <source>
        <dbReference type="EMBL" id="TKD05018.1"/>
    </source>
</evidence>
<name>A0A4U1J9H9_9BACT</name>
<accession>A0A4U1J9H9</accession>
<sequence length="653" mass="70584">MVAPVLESPSLLDQPPNTAPTEGALAPLVPLDEAALAAGPTSRRNFLAGGIAAAATLLGRDALALVGGDDVPVFRIHPAIGIARVGNAPPDTFFIGPEIPGQPPLGDAPGTAVPNYKVDGKIKPQAVRFRIFEYRWINGTLTLIREVNLSTPGILDITWTAHLANKKASFHKFYGMAGEKGPPGPLRNASVEDRRSLEIDFGPRSINGASAGPVRFRAGTSGDPSQESCPLDVNGEPVIKYLGQLRTDDEGRLIVLGGRGRARYNTAEQPPMPSYANNDGWFDDISDGPVTAVVTVEDSNGSIREIPVDAGGGAWVLVAPPDFAPHITSAVTLYDLLYDMAVRELPIPLDNSLYDPGGPLARLRQLASDFQPDGPVEFPNFLPDFTTEVRSLFARGGGYRWVIESAGDTSHAPLFGPNVGDPDPQYADMRKGFFGAMREPNGAPNAKGKGTMPLLLGDDPYNGDAPKYEKWLTVTRTQFGLLRNWANGQFVPGPVAVAPEGITAHGLDRAQLESASGGAFFPGIEVGWQIRNASLFIEPFRLDHQAMSAYWGEEAPIGPGHFSRQMALPWHADFTDCAAEGAKGWWPSVRPDHVLTAPGSTKREDWARPTKKFKSGKKKVQHEDMVDNWFKFGFVVRQPDKTQIETERELEIP</sequence>
<evidence type="ECO:0000259" key="2">
    <source>
        <dbReference type="Pfam" id="PF17990"/>
    </source>
</evidence>
<dbReference type="RefSeq" id="WP_136931089.1">
    <property type="nucleotide sequence ID" value="NZ_SSMQ01000023.1"/>
</dbReference>
<feature type="domain" description="L-Lysine epsilon oxidase N-terminal" evidence="2">
    <location>
        <begin position="77"/>
        <end position="300"/>
    </location>
</feature>
<dbReference type="Pfam" id="PF18417">
    <property type="entry name" value="LodA_C"/>
    <property type="match status" value="1"/>
</dbReference>
<feature type="domain" description="L-lysine epsilon oxidase C-terminal" evidence="3">
    <location>
        <begin position="462"/>
        <end position="585"/>
    </location>
</feature>
<dbReference type="AlphaFoldDB" id="A0A4U1J9H9"/>
<evidence type="ECO:0000313" key="5">
    <source>
        <dbReference type="Proteomes" id="UP000309215"/>
    </source>
</evidence>
<dbReference type="OrthoDB" id="336698at2"/>
<dbReference type="Pfam" id="PF17990">
    <property type="entry name" value="LodA_N"/>
    <property type="match status" value="1"/>
</dbReference>
<evidence type="ECO:0000256" key="1">
    <source>
        <dbReference type="SAM" id="MobiDB-lite"/>
    </source>
</evidence>
<protein>
    <submittedName>
        <fullName evidence="4">Uncharacterized protein</fullName>
    </submittedName>
</protein>
<feature type="region of interest" description="Disordered" evidence="1">
    <location>
        <begin position="1"/>
        <end position="24"/>
    </location>
</feature>
<keyword evidence="5" id="KW-1185">Reference proteome</keyword>
<gene>
    <name evidence="4" type="ORF">E8A74_22390</name>
</gene>
<dbReference type="InterPro" id="IPR041173">
    <property type="entry name" value="LodA_C"/>
</dbReference>
<dbReference type="EMBL" id="SSMQ01000023">
    <property type="protein sequence ID" value="TKD05018.1"/>
    <property type="molecule type" value="Genomic_DNA"/>
</dbReference>
<reference evidence="4 5" key="1">
    <citation type="submission" date="2019-04" db="EMBL/GenBank/DDBJ databases">
        <authorList>
            <person name="Li Y."/>
            <person name="Wang J."/>
        </authorList>
    </citation>
    <scope>NUCLEOTIDE SEQUENCE [LARGE SCALE GENOMIC DNA]</scope>
    <source>
        <strain evidence="4 5">DSM 14668</strain>
    </source>
</reference>
<dbReference type="InterPro" id="IPR041168">
    <property type="entry name" value="LodA_N"/>
</dbReference>
<feature type="region of interest" description="Disordered" evidence="1">
    <location>
        <begin position="210"/>
        <end position="229"/>
    </location>
</feature>
<organism evidence="4 5">
    <name type="scientific">Polyangium fumosum</name>
    <dbReference type="NCBI Taxonomy" id="889272"/>
    <lineage>
        <taxon>Bacteria</taxon>
        <taxon>Pseudomonadati</taxon>
        <taxon>Myxococcota</taxon>
        <taxon>Polyangia</taxon>
        <taxon>Polyangiales</taxon>
        <taxon>Polyangiaceae</taxon>
        <taxon>Polyangium</taxon>
    </lineage>
</organism>